<feature type="compositionally biased region" description="Polar residues" evidence="2">
    <location>
        <begin position="998"/>
        <end position="1011"/>
    </location>
</feature>
<feature type="region of interest" description="Disordered" evidence="2">
    <location>
        <begin position="865"/>
        <end position="1118"/>
    </location>
</feature>
<proteinExistence type="predicted"/>
<feature type="compositionally biased region" description="Polar residues" evidence="2">
    <location>
        <begin position="1092"/>
        <end position="1101"/>
    </location>
</feature>
<feature type="coiled-coil region" evidence="1">
    <location>
        <begin position="341"/>
        <end position="447"/>
    </location>
</feature>
<name>A0ABQ6MF43_9STRA</name>
<accession>A0ABQ6MF43</accession>
<feature type="compositionally biased region" description="Basic and acidic residues" evidence="2">
    <location>
        <begin position="965"/>
        <end position="997"/>
    </location>
</feature>
<keyword evidence="4" id="KW-1185">Reference proteome</keyword>
<feature type="region of interest" description="Disordered" evidence="2">
    <location>
        <begin position="1"/>
        <end position="47"/>
    </location>
</feature>
<feature type="coiled-coil region" evidence="1">
    <location>
        <begin position="1570"/>
        <end position="1604"/>
    </location>
</feature>
<feature type="region of interest" description="Disordered" evidence="2">
    <location>
        <begin position="1735"/>
        <end position="1766"/>
    </location>
</feature>
<feature type="compositionally biased region" description="Basic and acidic residues" evidence="2">
    <location>
        <begin position="1735"/>
        <end position="1748"/>
    </location>
</feature>
<feature type="region of interest" description="Disordered" evidence="2">
    <location>
        <begin position="2048"/>
        <end position="2102"/>
    </location>
</feature>
<keyword evidence="1" id="KW-0175">Coiled coil</keyword>
<feature type="region of interest" description="Disordered" evidence="2">
    <location>
        <begin position="2457"/>
        <end position="2489"/>
    </location>
</feature>
<feature type="compositionally biased region" description="Acidic residues" evidence="2">
    <location>
        <begin position="2079"/>
        <end position="2101"/>
    </location>
</feature>
<feature type="compositionally biased region" description="Basic and acidic residues" evidence="2">
    <location>
        <begin position="1410"/>
        <end position="1427"/>
    </location>
</feature>
<feature type="compositionally biased region" description="Polar residues" evidence="2">
    <location>
        <begin position="876"/>
        <end position="889"/>
    </location>
</feature>
<dbReference type="EMBL" id="BRYB01002772">
    <property type="protein sequence ID" value="GMI25179.1"/>
    <property type="molecule type" value="Genomic_DNA"/>
</dbReference>
<feature type="coiled-coil region" evidence="1">
    <location>
        <begin position="772"/>
        <end position="820"/>
    </location>
</feature>
<evidence type="ECO:0000256" key="1">
    <source>
        <dbReference type="SAM" id="Coils"/>
    </source>
</evidence>
<feature type="compositionally biased region" description="Basic and acidic residues" evidence="2">
    <location>
        <begin position="922"/>
        <end position="932"/>
    </location>
</feature>
<feature type="compositionally biased region" description="Acidic residues" evidence="2">
    <location>
        <begin position="942"/>
        <end position="957"/>
    </location>
</feature>
<reference evidence="3 4" key="1">
    <citation type="journal article" date="2023" name="Commun. Biol.">
        <title>Genome analysis of Parmales, the sister group of diatoms, reveals the evolutionary specialization of diatoms from phago-mixotrophs to photoautotrophs.</title>
        <authorList>
            <person name="Ban H."/>
            <person name="Sato S."/>
            <person name="Yoshikawa S."/>
            <person name="Yamada K."/>
            <person name="Nakamura Y."/>
            <person name="Ichinomiya M."/>
            <person name="Sato N."/>
            <person name="Blanc-Mathieu R."/>
            <person name="Endo H."/>
            <person name="Kuwata A."/>
            <person name="Ogata H."/>
        </authorList>
    </citation>
    <scope>NUCLEOTIDE SEQUENCE [LARGE SCALE GENOMIC DNA]</scope>
</reference>
<sequence>MASRHKLASSAHYRTSQSLQSKLRPPLQPPSSAPPPRAAPGDRSSMERKIEIKAEARAILERVERISDDFEGAVNEVVAPAAGGARAGGGEARAGALGGGEATDRSPILKQHSVTASSFEQFQLSKHNATVLLLDHERLGVEKMKMLESLKEWFFHMRAGNAGEDPDEDMPDEELQSYIMPLSDVGKKTVAAAQLVEKSIASSESKFMTVLNKMAAEMKKMSSKLQATTGTEMSSSEAFEMRIQQLQQELRIIEKQSFQERQNLKSTLEARDNKLAAASRTMNSEAHAKDLLVAELTRSVLTLEAENIKLDAKARAAEQIMREPMLGGVIKSGADDWKVEQTKMKDMIDGMEEKLRELMEELAAKKARVKSLENDVEDVKQNTQMLIKAAQDKVRRETLAQNDEMRKQKESLEEKLSAFSLSKDQDVARLNVEMSGMESKYNALMTEMKQVADQREKELVKQVTALEVEGEETRVKLVGMEKQYDSDMKLKEAQIDKLRNDARAEFMQQLEEAAARNKELEAELKETKKLLAESEKKNERVLEKLNESIKSNESRAEEGDKLKRMQTEKDAMRKELEAVKGKSTSSTGGGLDFKPMAIPADASSEARVSELEALLKQANERLREKTDEVEFQKKQIEIASERAATPKGAVVAAPAPAPAAAAPADFEARLKEAEENAGQYRNEASAFMAKFESANQAAADWKAKQALVLEKLTDMINLAAPEKFAAAKGLEAAARWGELVNVVKSTDTGSIWRDAEAELLVIGKDPSESEKLKKSIEELEESENYRQELKAENSLVKRKCAELESLLSKSRAMMEAAQKKGFTDEMKAEISGFDSSVTGVMAKNTEDMKQKQAKRRLTAMQSMKVINKSMHALSKARSNLSSAGESSDSLAPDADGADGKERSSSKGGRLNMLKNLSKKNFHRSDSKQAERHARIRAQTSAIEEDEERHEEEEEGKEGEELGAGGDDHAEPGTREPPKQREASLVDAAAEGHQHASNEKSPVGNTVSSSERATPELVAVAPGAEARSVGAATATALSTDGKSSAKKAGVGVGGMSIAMRMNARKRANSQNSDDASSVGGEEKKEEDGGGSQPGSRSATPNSAAAAAAAEEEEEKRKLDHSFSERLLYHGVAKQKVSLTTAFGAHRQTNAVANLLKARSRSQQQELDQEKEEVKDLADTVDAEKAELVMQEKKLADHLAKEEKLVKLAASNLSASEKEKLVVEINEAKTITETLAKSVSESKDEVLSKEKELEVVNKAVHELEEQVKKSEIKVELLVKESEEKDALIEELEQKAEEATLIVKEVEREKAEVEREEAELKRQLEEAKTQAAEAKHQEATETVVKLQEQISLMKIKKDKSVKRFANAIKKKKEVEEEKREVKEHSAIEHVMVDDGLKKELENEITVLREKLEQERKDRLDEEARQQDMHGRSLAQVRELEGRLEEMKLERDRVGVEGDMKTKLAKLTAEHERTLGQISATMKDKSDMLKYKEEDIKMAQETIKDLKIKVLQAGKEVKQIKKSVVEKNEALEVERERREKEGKELDEKIAALGDGDSAEKKKIMALVKDSKKLLDGKEQELSIAKESVKELEHLIDDYEGAIGKLNDHVVEQDARFEQSVVDGEMLLLAERQRADIIWNQLLVLKNGGQLDEAVMEKFGLGGGAAGEWDEERREEEEAVLRIHKASEGAKRELEEERQEIAQIKSGLAKEREHANEVIAQEERVHKRVAMKEREVREEREEVKKVLDERGEGGEEGEEGEDDEDSDADLDEDFDFGDIEELMDYDDENLREVCTQAAKVGLRLEKLEHFMDRLLEKGRKPELYLEEGKETLLQVQEGMIEELCKFGVDPCAALRHELDRTFLKHKTMNQWKNAMGLKGGGGDDEEREEHIMYEMPLMIDALKKAIDMGGGWRAALYLNTGEINMNCDVGNWPLADQVEMYQDIHAFLETRQEELEVKAEHSEVKFTEERARADSAEKDLERMRKAAKNDMLAKRKKMNAEGPSVVSLEDYDKERKLLARMHAETNEVVYSLLKLAMPDSKARRGSMMKQLTGNVKGLGSMPGSITGSKRSSVRRSMIATPGIGEEEADEGGGEEGQEEEEEEGEADNMANEVQHMIENQQNSIENARRASRRMSLDLESVGDLAKVNPRTVKDQLEPTDSVVGMLGDDLNLLHGALAQLKRKKEFDEEARKAESGDKDKEIEILMKSVDKMNRVTSNFKADYISSDVEDVISALKARVSQIQEEKEKLKIRCDAIEDFKGSGGGALEVLEKQIEEAGSVQHLYKAVMMQKLSATNSLAKVEKELKGLKVKNGKEAKVKALTELKKKGEADLKGFELRLGAIKDTHEINMGLAKDLYERIEKSGQKIFENMPVQDMMKWGKVHARDLDGGWQEKQARRIAGAAGAAGAGDEEVDALRVAYGLEKEFEQKVEDEGLHGYVNKKGGDRIDEERRLLAGRFSLSRGGRRLGGEGGGGEGGEGGGGGRPGTTPESLMRGYDKKFDNTPAKNVLGRKDAATKGLLGSLDDSEVAGEIDRHAEESKAWDFDREDVASSNFLPMVVSPGGGKSIVRGLQGGAHVLSQSTLGIGNDQVRGLMEIKKDTYKESYLDKRNFNPYAA</sequence>
<evidence type="ECO:0000313" key="3">
    <source>
        <dbReference type="EMBL" id="GMI25179.1"/>
    </source>
</evidence>
<protein>
    <submittedName>
        <fullName evidence="3">Uncharacterized protein</fullName>
    </submittedName>
</protein>
<feature type="coiled-coil region" evidence="1">
    <location>
        <begin position="1151"/>
        <end position="1192"/>
    </location>
</feature>
<comment type="caution">
    <text evidence="3">The sequence shown here is derived from an EMBL/GenBank/DDBJ whole genome shotgun (WGS) entry which is preliminary data.</text>
</comment>
<feature type="compositionally biased region" description="Polar residues" evidence="2">
    <location>
        <begin position="12"/>
        <end position="21"/>
    </location>
</feature>
<evidence type="ECO:0000256" key="2">
    <source>
        <dbReference type="SAM" id="MobiDB-lite"/>
    </source>
</evidence>
<feature type="compositionally biased region" description="Gly residues" evidence="2">
    <location>
        <begin position="2464"/>
        <end position="2480"/>
    </location>
</feature>
<feature type="compositionally biased region" description="Acidic residues" evidence="2">
    <location>
        <begin position="1749"/>
        <end position="1766"/>
    </location>
</feature>
<gene>
    <name evidence="3" type="ORF">TeGR_g8774</name>
</gene>
<organism evidence="3 4">
    <name type="scientific">Tetraparma gracilis</name>
    <dbReference type="NCBI Taxonomy" id="2962635"/>
    <lineage>
        <taxon>Eukaryota</taxon>
        <taxon>Sar</taxon>
        <taxon>Stramenopiles</taxon>
        <taxon>Ochrophyta</taxon>
        <taxon>Bolidophyceae</taxon>
        <taxon>Parmales</taxon>
        <taxon>Triparmaceae</taxon>
        <taxon>Tetraparma</taxon>
    </lineage>
</organism>
<feature type="coiled-coil region" evidence="1">
    <location>
        <begin position="236"/>
        <end position="263"/>
    </location>
</feature>
<feature type="compositionally biased region" description="Pro residues" evidence="2">
    <location>
        <begin position="26"/>
        <end position="38"/>
    </location>
</feature>
<dbReference type="Proteomes" id="UP001165060">
    <property type="component" value="Unassembled WGS sequence"/>
</dbReference>
<evidence type="ECO:0000313" key="4">
    <source>
        <dbReference type="Proteomes" id="UP001165060"/>
    </source>
</evidence>
<feature type="coiled-coil region" evidence="1">
    <location>
        <begin position="1485"/>
        <end position="1544"/>
    </location>
</feature>
<feature type="coiled-coil region" evidence="1">
    <location>
        <begin position="481"/>
        <end position="642"/>
    </location>
</feature>
<feature type="region of interest" description="Disordered" evidence="2">
    <location>
        <begin position="1410"/>
        <end position="1429"/>
    </location>
</feature>